<sequence length="91" mass="10269">MKSASMPSLRVDPELRQAAEAVLREGESLSSFMEQSLRDQVTRRQLQDEFVARGLASRDEARRTGEYFDAETVHAELRGMLTKANAGKVKR</sequence>
<evidence type="ECO:0000313" key="2">
    <source>
        <dbReference type="Proteomes" id="UP001596018"/>
    </source>
</evidence>
<name>A0ABW0JS17_9GAMM</name>
<dbReference type="EMBL" id="JBHSMM010000001">
    <property type="protein sequence ID" value="MFC5438612.1"/>
    <property type="molecule type" value="Genomic_DNA"/>
</dbReference>
<comment type="caution">
    <text evidence="1">The sequence shown here is derived from an EMBL/GenBank/DDBJ whole genome shotgun (WGS) entry which is preliminary data.</text>
</comment>
<evidence type="ECO:0000313" key="1">
    <source>
        <dbReference type="EMBL" id="MFC5438612.1"/>
    </source>
</evidence>
<accession>A0ABW0JS17</accession>
<gene>
    <name evidence="1" type="ORF">ACFPK0_01150</name>
</gene>
<reference evidence="2" key="1">
    <citation type="journal article" date="2019" name="Int. J. Syst. Evol. Microbiol.">
        <title>The Global Catalogue of Microorganisms (GCM) 10K type strain sequencing project: providing services to taxonomists for standard genome sequencing and annotation.</title>
        <authorList>
            <consortium name="The Broad Institute Genomics Platform"/>
            <consortium name="The Broad Institute Genome Sequencing Center for Infectious Disease"/>
            <person name="Wu L."/>
            <person name="Ma J."/>
        </authorList>
    </citation>
    <scope>NUCLEOTIDE SEQUENCE [LARGE SCALE GENOMIC DNA]</scope>
    <source>
        <strain evidence="2">KACC 12822</strain>
    </source>
</reference>
<keyword evidence="2" id="KW-1185">Reference proteome</keyword>
<dbReference type="NCBIfam" id="NF041551">
    <property type="entry name" value="YlcI_YnfO_N"/>
    <property type="match status" value="1"/>
</dbReference>
<organism evidence="1 2">
    <name type="scientific">Rhodanobacter ginsenosidimutans</name>
    <dbReference type="NCBI Taxonomy" id="490571"/>
    <lineage>
        <taxon>Bacteria</taxon>
        <taxon>Pseudomonadati</taxon>
        <taxon>Pseudomonadota</taxon>
        <taxon>Gammaproteobacteria</taxon>
        <taxon>Lysobacterales</taxon>
        <taxon>Rhodanobacteraceae</taxon>
        <taxon>Rhodanobacter</taxon>
    </lineage>
</organism>
<proteinExistence type="predicted"/>
<dbReference type="RefSeq" id="WP_377337789.1">
    <property type="nucleotide sequence ID" value="NZ_JALBWS010000015.1"/>
</dbReference>
<protein>
    <submittedName>
        <fullName evidence="1">YlcI/YnfO family protein</fullName>
    </submittedName>
</protein>
<dbReference type="Proteomes" id="UP001596018">
    <property type="component" value="Unassembled WGS sequence"/>
</dbReference>